<dbReference type="CDD" id="cd03221">
    <property type="entry name" value="ABCF_EF-3"/>
    <property type="match status" value="2"/>
</dbReference>
<dbReference type="GO" id="GO:0006417">
    <property type="term" value="P:regulation of translation"/>
    <property type="evidence" value="ECO:0007669"/>
    <property type="project" value="UniProtKB-KW"/>
</dbReference>
<evidence type="ECO:0000256" key="7">
    <source>
        <dbReference type="ARBA" id="ARBA00022801"/>
    </source>
</evidence>
<keyword evidence="8 14" id="KW-0067">ATP-binding</keyword>
<accession>A0AA49GS47</accession>
<dbReference type="Pfam" id="PF16326">
    <property type="entry name" value="ABC_tran_CTD"/>
    <property type="match status" value="1"/>
</dbReference>
<feature type="compositionally biased region" description="Polar residues" evidence="12">
    <location>
        <begin position="556"/>
        <end position="569"/>
    </location>
</feature>
<dbReference type="FunFam" id="3.40.50.300:FF:000011">
    <property type="entry name" value="Putative ABC transporter ATP-binding component"/>
    <property type="match status" value="1"/>
</dbReference>
<dbReference type="GO" id="GO:0019843">
    <property type="term" value="F:rRNA binding"/>
    <property type="evidence" value="ECO:0007669"/>
    <property type="project" value="UniProtKB-KW"/>
</dbReference>
<dbReference type="InterPro" id="IPR027417">
    <property type="entry name" value="P-loop_NTPase"/>
</dbReference>
<evidence type="ECO:0000313" key="14">
    <source>
        <dbReference type="EMBL" id="WKN37755.1"/>
    </source>
</evidence>
<dbReference type="InterPro" id="IPR032524">
    <property type="entry name" value="ABC_tran_C"/>
</dbReference>
<keyword evidence="10" id="KW-0694">RNA-binding</keyword>
<evidence type="ECO:0000256" key="2">
    <source>
        <dbReference type="ARBA" id="ARBA00022490"/>
    </source>
</evidence>
<dbReference type="GO" id="GO:0000049">
    <property type="term" value="F:tRNA binding"/>
    <property type="evidence" value="ECO:0007669"/>
    <property type="project" value="UniProtKB-KW"/>
</dbReference>
<organism evidence="14">
    <name type="scientific">Roseihalotalea indica</name>
    <dbReference type="NCBI Taxonomy" id="2867963"/>
    <lineage>
        <taxon>Bacteria</taxon>
        <taxon>Pseudomonadati</taxon>
        <taxon>Bacteroidota</taxon>
        <taxon>Cytophagia</taxon>
        <taxon>Cytophagales</taxon>
        <taxon>Catalimonadaceae</taxon>
        <taxon>Roseihalotalea</taxon>
    </lineage>
</organism>
<keyword evidence="11" id="KW-0648">Protein biosynthesis</keyword>
<feature type="compositionally biased region" description="Low complexity" evidence="12">
    <location>
        <begin position="544"/>
        <end position="555"/>
    </location>
</feature>
<keyword evidence="2" id="KW-0963">Cytoplasm</keyword>
<evidence type="ECO:0000259" key="13">
    <source>
        <dbReference type="PROSITE" id="PS50893"/>
    </source>
</evidence>
<dbReference type="AlphaFoldDB" id="A0AA49GS47"/>
<evidence type="ECO:0000256" key="5">
    <source>
        <dbReference type="ARBA" id="ARBA00022737"/>
    </source>
</evidence>
<evidence type="ECO:0000256" key="10">
    <source>
        <dbReference type="ARBA" id="ARBA00022884"/>
    </source>
</evidence>
<dbReference type="Pfam" id="PF00005">
    <property type="entry name" value="ABC_tran"/>
    <property type="match status" value="2"/>
</dbReference>
<dbReference type="Gene3D" id="3.40.50.300">
    <property type="entry name" value="P-loop containing nucleotide triphosphate hydrolases"/>
    <property type="match status" value="2"/>
</dbReference>
<dbReference type="InterPro" id="IPR003439">
    <property type="entry name" value="ABC_transporter-like_ATP-bd"/>
</dbReference>
<gene>
    <name evidence="14" type="ORF">K4G66_03410</name>
</gene>
<dbReference type="PROSITE" id="PS50893">
    <property type="entry name" value="ABC_TRANSPORTER_2"/>
    <property type="match status" value="2"/>
</dbReference>
<keyword evidence="4" id="KW-0699">rRNA-binding</keyword>
<proteinExistence type="inferred from homology"/>
<keyword evidence="9" id="KW-0810">Translation regulation</keyword>
<dbReference type="InterPro" id="IPR003593">
    <property type="entry name" value="AAA+_ATPase"/>
</dbReference>
<dbReference type="FunFam" id="3.40.50.300:FF:000183">
    <property type="entry name" value="ABC transporter ATP-binding protein yjjK"/>
    <property type="match status" value="1"/>
</dbReference>
<keyword evidence="6" id="KW-0547">Nucleotide-binding</keyword>
<dbReference type="Gene3D" id="1.10.287.380">
    <property type="entry name" value="Valyl-tRNA synthetase, C-terminal domain"/>
    <property type="match status" value="1"/>
</dbReference>
<feature type="domain" description="ABC transporter" evidence="13">
    <location>
        <begin position="318"/>
        <end position="536"/>
    </location>
</feature>
<reference evidence="14" key="2">
    <citation type="journal article" date="2024" name="Antonie Van Leeuwenhoek">
        <title>Roseihalotalea indica gen. nov., sp. nov., a halophilic Bacteroidetes from mesopelagic Southwest Indian Ocean with higher carbohydrate metabolic potential.</title>
        <authorList>
            <person name="Chen B."/>
            <person name="Zhang M."/>
            <person name="Lin D."/>
            <person name="Ye J."/>
            <person name="Tang K."/>
        </authorList>
    </citation>
    <scope>NUCLEOTIDE SEQUENCE</scope>
    <source>
        <strain evidence="14">TK19036</strain>
    </source>
</reference>
<dbReference type="InterPro" id="IPR037118">
    <property type="entry name" value="Val-tRNA_synth_C_sf"/>
</dbReference>
<dbReference type="SMART" id="SM00382">
    <property type="entry name" value="AAA"/>
    <property type="match status" value="2"/>
</dbReference>
<evidence type="ECO:0000256" key="1">
    <source>
        <dbReference type="ARBA" id="ARBA00005868"/>
    </source>
</evidence>
<name>A0AA49GS47_9BACT</name>
<reference evidence="14" key="1">
    <citation type="journal article" date="2023" name="Comput. Struct. Biotechnol. J.">
        <title>Discovery of a novel marine Bacteroidetes with a rich repertoire of carbohydrate-active enzymes.</title>
        <authorList>
            <person name="Chen B."/>
            <person name="Liu G."/>
            <person name="Chen Q."/>
            <person name="Wang H."/>
            <person name="Liu L."/>
            <person name="Tang K."/>
        </authorList>
    </citation>
    <scope>NUCLEOTIDE SEQUENCE</scope>
    <source>
        <strain evidence="14">TK19036</strain>
    </source>
</reference>
<evidence type="ECO:0000256" key="8">
    <source>
        <dbReference type="ARBA" id="ARBA00022840"/>
    </source>
</evidence>
<dbReference type="InterPro" id="IPR017871">
    <property type="entry name" value="ABC_transporter-like_CS"/>
</dbReference>
<keyword evidence="5" id="KW-0677">Repeat</keyword>
<dbReference type="GO" id="GO:0016887">
    <property type="term" value="F:ATP hydrolysis activity"/>
    <property type="evidence" value="ECO:0007669"/>
    <property type="project" value="InterPro"/>
</dbReference>
<dbReference type="PANTHER" id="PTHR42855:SF1">
    <property type="entry name" value="ABC TRANSPORTER DOMAIN-CONTAINING PROTEIN"/>
    <property type="match status" value="1"/>
</dbReference>
<dbReference type="InterPro" id="IPR051309">
    <property type="entry name" value="ABCF_ATPase"/>
</dbReference>
<dbReference type="GO" id="GO:0006412">
    <property type="term" value="P:translation"/>
    <property type="evidence" value="ECO:0007669"/>
    <property type="project" value="UniProtKB-KW"/>
</dbReference>
<dbReference type="GO" id="GO:0005524">
    <property type="term" value="F:ATP binding"/>
    <property type="evidence" value="ECO:0007669"/>
    <property type="project" value="UniProtKB-KW"/>
</dbReference>
<dbReference type="EMBL" id="CP120682">
    <property type="protein sequence ID" value="WKN37755.1"/>
    <property type="molecule type" value="Genomic_DNA"/>
</dbReference>
<dbReference type="InterPro" id="IPR032781">
    <property type="entry name" value="ABC_tran_Xtn"/>
</dbReference>
<dbReference type="Pfam" id="PF12848">
    <property type="entry name" value="ABC_tran_Xtn"/>
    <property type="match status" value="1"/>
</dbReference>
<protein>
    <submittedName>
        <fullName evidence="14">ABC-F family ATP-binding cassette domain-containing protein</fullName>
    </submittedName>
</protein>
<dbReference type="SUPFAM" id="SSF52540">
    <property type="entry name" value="P-loop containing nucleoside triphosphate hydrolases"/>
    <property type="match status" value="2"/>
</dbReference>
<evidence type="ECO:0000256" key="11">
    <source>
        <dbReference type="ARBA" id="ARBA00022917"/>
    </source>
</evidence>
<sequence>MIYLSIESLTKHYLTTEGREKFLFQNISFGIEQGQKIALVGINGSGKSTLLKIIADKEVPDSGEVVISQGVRMAYAEQQPQFAPEDTVISFIYDSDDPTLSLLKEYRRILHHNPADESLPDLIQKIDSRNAWDYESQIEQILGQLGIYDLDQPTARLSGGQRKRVALAKALIEKPDFLILDEPTNHLDLETIEWLENYLSTQNMALLLVTHDRYFLERVTNEIVELDQGQVFRYQGNYAYFLEKKADRIAQQQATVDKAQNLLRKELDWMRRQPKARGTKAKYRVEAFYDLKEQASQKVEEGNAELAMQGRRQGKKILEIEHLGKSFEGKTIIEDFSYVFRRKDRIGIIGPNGSGKTTFLNMITQQLAPDTGQMELGTTTVFGYYTQQEMSFSDDLRMIDVVKEVAEVIDLGKGQVITASQLLQRFQFPTDMHYQRVKNLSGGEKRRLQLLRVLMQNPNFLILDEPTNDLDLITLNILEDFLFQFEGCLILVTHDRYFMDRLVEHMFVFNEDSGYIQDFPGNYTDYRSSRQSSPSSKGNTKKVSSGSTAPKTSSSEPTAKTSGVKSQKASYKEKREYEQLEKEIATLETEKEKLMAQLNELSASGQPDHQILTDTSQQLEQVNQKLDEKSDRWLELAELIEQS</sequence>
<evidence type="ECO:0000256" key="12">
    <source>
        <dbReference type="SAM" id="MobiDB-lite"/>
    </source>
</evidence>
<dbReference type="PROSITE" id="PS00211">
    <property type="entry name" value="ABC_TRANSPORTER_1"/>
    <property type="match status" value="2"/>
</dbReference>
<keyword evidence="7" id="KW-0378">Hydrolase</keyword>
<comment type="similarity">
    <text evidence="1">Belongs to the ABC transporter superfamily. ABCF family. Translational throttle EttA subfamily.</text>
</comment>
<feature type="domain" description="ABC transporter" evidence="13">
    <location>
        <begin position="4"/>
        <end position="253"/>
    </location>
</feature>
<evidence type="ECO:0000256" key="3">
    <source>
        <dbReference type="ARBA" id="ARBA00022555"/>
    </source>
</evidence>
<feature type="region of interest" description="Disordered" evidence="12">
    <location>
        <begin position="526"/>
        <end position="572"/>
    </location>
</feature>
<evidence type="ECO:0000256" key="4">
    <source>
        <dbReference type="ARBA" id="ARBA00022730"/>
    </source>
</evidence>
<dbReference type="GO" id="GO:0003677">
    <property type="term" value="F:DNA binding"/>
    <property type="evidence" value="ECO:0007669"/>
    <property type="project" value="InterPro"/>
</dbReference>
<evidence type="ECO:0000256" key="6">
    <source>
        <dbReference type="ARBA" id="ARBA00022741"/>
    </source>
</evidence>
<dbReference type="PANTHER" id="PTHR42855">
    <property type="entry name" value="ABC TRANSPORTER ATP-BINDING SUBUNIT"/>
    <property type="match status" value="1"/>
</dbReference>
<evidence type="ECO:0000256" key="9">
    <source>
        <dbReference type="ARBA" id="ARBA00022845"/>
    </source>
</evidence>
<keyword evidence="3" id="KW-0820">tRNA-binding</keyword>